<reference evidence="1 2" key="1">
    <citation type="submission" date="2020-08" db="EMBL/GenBank/DDBJ databases">
        <authorList>
            <person name="Seo M.-J."/>
        </authorList>
    </citation>
    <scope>NUCLEOTIDE SEQUENCE [LARGE SCALE GENOMIC DNA]</scope>
    <source>
        <strain evidence="1 2">KIGAM211</strain>
    </source>
</reference>
<protein>
    <recommendedName>
        <fullName evidence="3">Aldo/keto reductase family protein</fullName>
    </recommendedName>
</protein>
<dbReference type="AlphaFoldDB" id="A0A7X0RJY9"/>
<dbReference type="SUPFAM" id="SSF51430">
    <property type="entry name" value="NAD(P)-linked oxidoreductase"/>
    <property type="match status" value="1"/>
</dbReference>
<proteinExistence type="predicted"/>
<comment type="caution">
    <text evidence="1">The sequence shown here is derived from an EMBL/GenBank/DDBJ whole genome shotgun (WGS) entry which is preliminary data.</text>
</comment>
<evidence type="ECO:0000313" key="2">
    <source>
        <dbReference type="Proteomes" id="UP000523955"/>
    </source>
</evidence>
<organism evidence="1 2">
    <name type="scientific">Nocardioides luti</name>
    <dbReference type="NCBI Taxonomy" id="2761101"/>
    <lineage>
        <taxon>Bacteria</taxon>
        <taxon>Bacillati</taxon>
        <taxon>Actinomycetota</taxon>
        <taxon>Actinomycetes</taxon>
        <taxon>Propionibacteriales</taxon>
        <taxon>Nocardioidaceae</taxon>
        <taxon>Nocardioides</taxon>
    </lineage>
</organism>
<evidence type="ECO:0000313" key="1">
    <source>
        <dbReference type="EMBL" id="MBB6629733.1"/>
    </source>
</evidence>
<accession>A0A7X0RJY9</accession>
<dbReference type="InterPro" id="IPR036812">
    <property type="entry name" value="NAD(P)_OxRdtase_dom_sf"/>
</dbReference>
<name>A0A7X0RJY9_9ACTN</name>
<gene>
    <name evidence="1" type="ORF">H5V45_20620</name>
</gene>
<sequence length="49" mass="5031">MGLLHEPTVTAPLASATSIAQLDDLVSAPAITLDDAQINRLDTAADELA</sequence>
<keyword evidence="2" id="KW-1185">Reference proteome</keyword>
<dbReference type="Proteomes" id="UP000523955">
    <property type="component" value="Unassembled WGS sequence"/>
</dbReference>
<evidence type="ECO:0008006" key="3">
    <source>
        <dbReference type="Google" id="ProtNLM"/>
    </source>
</evidence>
<dbReference type="EMBL" id="JACKXE010000002">
    <property type="protein sequence ID" value="MBB6629733.1"/>
    <property type="molecule type" value="Genomic_DNA"/>
</dbReference>
<dbReference type="RefSeq" id="WP_185254959.1">
    <property type="nucleotide sequence ID" value="NZ_JACKXE010000002.1"/>
</dbReference>